<dbReference type="EMBL" id="KZ819992">
    <property type="protein sequence ID" value="PWN49909.1"/>
    <property type="molecule type" value="Genomic_DNA"/>
</dbReference>
<reference evidence="1 2" key="1">
    <citation type="journal article" date="2018" name="Mol. Biol. Evol.">
        <title>Broad Genomic Sampling Reveals a Smut Pathogenic Ancestry of the Fungal Clade Ustilaginomycotina.</title>
        <authorList>
            <person name="Kijpornyongpan T."/>
            <person name="Mondo S.J."/>
            <person name="Barry K."/>
            <person name="Sandor L."/>
            <person name="Lee J."/>
            <person name="Lipzen A."/>
            <person name="Pangilinan J."/>
            <person name="LaButti K."/>
            <person name="Hainaut M."/>
            <person name="Henrissat B."/>
            <person name="Grigoriev I.V."/>
            <person name="Spatafora J.W."/>
            <person name="Aime M.C."/>
        </authorList>
    </citation>
    <scope>NUCLEOTIDE SEQUENCE [LARGE SCALE GENOMIC DNA]</scope>
    <source>
        <strain evidence="1 2">SA 807</strain>
    </source>
</reference>
<evidence type="ECO:0000313" key="2">
    <source>
        <dbReference type="Proteomes" id="UP000245626"/>
    </source>
</evidence>
<dbReference type="Proteomes" id="UP000245626">
    <property type="component" value="Unassembled WGS sequence"/>
</dbReference>
<sequence length="240" mass="27413">MIEVDCDCTLDKMGQHVCGWKGCKEIFGSHQGLTQHITEVHVGSGKRTYECQWEGCSRAKEGRKFNQRQKVLRHIQTHTGDRPFKCQICSKRFSEPNTLQQHMRTHTQERPYRCDFPGCGKSFSVAGSLTIHKRVHSGDKPFECKFPGCGKRFSESSNLTKHSRTHSGERPFKCPECGKAFSRPDQVNRHRRVHERKRMKAAAAVALEGKKVEEGGVSGEYGRDLEEEEEEEEEEEDESG</sequence>
<accession>A0ACD0NVR3</accession>
<proteinExistence type="predicted"/>
<protein>
    <submittedName>
        <fullName evidence="1">Uncharacterized protein</fullName>
    </submittedName>
</protein>
<organism evidence="1 2">
    <name type="scientific">Violaceomyces palustris</name>
    <dbReference type="NCBI Taxonomy" id="1673888"/>
    <lineage>
        <taxon>Eukaryota</taxon>
        <taxon>Fungi</taxon>
        <taxon>Dikarya</taxon>
        <taxon>Basidiomycota</taxon>
        <taxon>Ustilaginomycotina</taxon>
        <taxon>Ustilaginomycetes</taxon>
        <taxon>Violaceomycetales</taxon>
        <taxon>Violaceomycetaceae</taxon>
        <taxon>Violaceomyces</taxon>
    </lineage>
</organism>
<evidence type="ECO:0000313" key="1">
    <source>
        <dbReference type="EMBL" id="PWN49909.1"/>
    </source>
</evidence>
<gene>
    <name evidence="1" type="ORF">IE53DRAFT_387843</name>
</gene>
<keyword evidence="2" id="KW-1185">Reference proteome</keyword>
<name>A0ACD0NVR3_9BASI</name>